<keyword evidence="7" id="KW-0223">Dioxygenase</keyword>
<evidence type="ECO:0000259" key="6">
    <source>
        <dbReference type="Pfam" id="PF14759"/>
    </source>
</evidence>
<reference evidence="7" key="1">
    <citation type="submission" date="2019-01" db="EMBL/GenBank/DDBJ databases">
        <authorList>
            <person name="Lista F."/>
            <person name="Anselmo A."/>
        </authorList>
    </citation>
    <scope>NUCLEOTIDE SEQUENCE</scope>
    <source>
        <strain evidence="7">8S</strain>
    </source>
</reference>
<dbReference type="Pfam" id="PF14759">
    <property type="entry name" value="Reductase_C"/>
    <property type="match status" value="1"/>
</dbReference>
<dbReference type="PANTHER" id="PTHR43557:SF2">
    <property type="entry name" value="RIESKE DOMAIN-CONTAINING PROTEIN-RELATED"/>
    <property type="match status" value="1"/>
</dbReference>
<dbReference type="EMBL" id="SDCO01000011">
    <property type="protein sequence ID" value="TCX59918.1"/>
    <property type="molecule type" value="Genomic_DNA"/>
</dbReference>
<sequence>MSEPMIAIIGGGQAGAMAAAALRQQGYQGPLHLFSDEPHLPYERPPLSKAMLLDADPQRQPVLPASWWQDNNVQLHLGVTLRDIDRQAQSLTLADNRVFQWRQLLLATGAAARPLPLLDALGERCLTLRHAGDAARLRAALQPGSEVVIVGAGTIGLELAASAIQRGCRVTVVEQASTVMGRNAPPPVRDYLLARHRQAGVRVLLNSAIEQAEQGTHLTLTLQSGETLRAGTVVYGIGIVANDALARRAGLETDNGIVVDADGRTSDPAIFAAGDVTLTRQSDGSLSRVESWENANIQAQIAAAAMLGKPRPARAPGWFWTDQYEDNLQFIGDMQGEKWWCRGAPADRKAIWFQLSDGVLTGAVTLNHGREIRTLRKLIQSGQAVNAETLCDESVPLKMR</sequence>
<keyword evidence="3" id="KW-0274">FAD</keyword>
<evidence type="ECO:0000259" key="5">
    <source>
        <dbReference type="Pfam" id="PF07992"/>
    </source>
</evidence>
<keyword evidence="4" id="KW-0560">Oxidoreductase</keyword>
<evidence type="ECO:0000256" key="2">
    <source>
        <dbReference type="ARBA" id="ARBA00022630"/>
    </source>
</evidence>
<protein>
    <submittedName>
        <fullName evidence="7">Phenylpropionate dioxygenase ferredoxin reductase subunit</fullName>
    </submittedName>
</protein>
<comment type="caution">
    <text evidence="7">The sequence shown here is derived from an EMBL/GenBank/DDBJ whole genome shotgun (WGS) entry which is preliminary data.</text>
</comment>
<dbReference type="PANTHER" id="PTHR43557">
    <property type="entry name" value="APOPTOSIS-INDUCING FACTOR 1"/>
    <property type="match status" value="1"/>
</dbReference>
<dbReference type="Gene3D" id="3.30.390.30">
    <property type="match status" value="1"/>
</dbReference>
<feature type="domain" description="FAD/NAD(P)-binding" evidence="5">
    <location>
        <begin position="6"/>
        <end position="297"/>
    </location>
</feature>
<evidence type="ECO:0000256" key="3">
    <source>
        <dbReference type="ARBA" id="ARBA00022827"/>
    </source>
</evidence>
<name>A0A483KAY7_9ENTR</name>
<dbReference type="SUPFAM" id="SSF55424">
    <property type="entry name" value="FAD/NAD-linked reductases, dimerisation (C-terminal) domain"/>
    <property type="match status" value="1"/>
</dbReference>
<dbReference type="InterPro" id="IPR036188">
    <property type="entry name" value="FAD/NAD-bd_sf"/>
</dbReference>
<dbReference type="Gene3D" id="3.50.50.60">
    <property type="entry name" value="FAD/NAD(P)-binding domain"/>
    <property type="match status" value="2"/>
</dbReference>
<dbReference type="InterPro" id="IPR023753">
    <property type="entry name" value="FAD/NAD-binding_dom"/>
</dbReference>
<accession>A0A483KAY7</accession>
<dbReference type="Pfam" id="PF07992">
    <property type="entry name" value="Pyr_redox_2"/>
    <property type="match status" value="1"/>
</dbReference>
<feature type="domain" description="Reductase C-terminal" evidence="6">
    <location>
        <begin position="318"/>
        <end position="398"/>
    </location>
</feature>
<organism evidence="7">
    <name type="scientific">Klebsiella quasipneumoniae</name>
    <dbReference type="NCBI Taxonomy" id="1463165"/>
    <lineage>
        <taxon>Bacteria</taxon>
        <taxon>Pseudomonadati</taxon>
        <taxon>Pseudomonadota</taxon>
        <taxon>Gammaproteobacteria</taxon>
        <taxon>Enterobacterales</taxon>
        <taxon>Enterobacteriaceae</taxon>
        <taxon>Klebsiella/Raoultella group</taxon>
        <taxon>Klebsiella</taxon>
        <taxon>Klebsiella pneumoniae complex</taxon>
    </lineage>
</organism>
<comment type="cofactor">
    <cofactor evidence="1">
        <name>FAD</name>
        <dbReference type="ChEBI" id="CHEBI:57692"/>
    </cofactor>
</comment>
<dbReference type="InterPro" id="IPR053382">
    <property type="entry name" value="Ring-hydroxylating_dioxygenase"/>
</dbReference>
<dbReference type="AlphaFoldDB" id="A0A483KAY7"/>
<proteinExistence type="predicted"/>
<dbReference type="InterPro" id="IPR028202">
    <property type="entry name" value="Reductase_C"/>
</dbReference>
<dbReference type="GO" id="GO:0051213">
    <property type="term" value="F:dioxygenase activity"/>
    <property type="evidence" value="ECO:0007669"/>
    <property type="project" value="UniProtKB-KW"/>
</dbReference>
<dbReference type="NCBIfam" id="NF042949">
    <property type="entry name" value="3PPDioc_HcaD"/>
    <property type="match status" value="1"/>
</dbReference>
<gene>
    <name evidence="7" type="ORF">ETE84_18845</name>
</gene>
<dbReference type="PRINTS" id="PR00368">
    <property type="entry name" value="FADPNR"/>
</dbReference>
<dbReference type="SUPFAM" id="SSF51905">
    <property type="entry name" value="FAD/NAD(P)-binding domain"/>
    <property type="match status" value="2"/>
</dbReference>
<dbReference type="GO" id="GO:0005737">
    <property type="term" value="C:cytoplasm"/>
    <property type="evidence" value="ECO:0007669"/>
    <property type="project" value="TreeGrafter"/>
</dbReference>
<dbReference type="InterPro" id="IPR016156">
    <property type="entry name" value="FAD/NAD-linked_Rdtase_dimer_sf"/>
</dbReference>
<evidence type="ECO:0000313" key="7">
    <source>
        <dbReference type="EMBL" id="TCX59918.1"/>
    </source>
</evidence>
<keyword evidence="2" id="KW-0285">Flavoprotein</keyword>
<evidence type="ECO:0000256" key="1">
    <source>
        <dbReference type="ARBA" id="ARBA00001974"/>
    </source>
</evidence>
<dbReference type="GO" id="GO:0016651">
    <property type="term" value="F:oxidoreductase activity, acting on NAD(P)H"/>
    <property type="evidence" value="ECO:0007669"/>
    <property type="project" value="TreeGrafter"/>
</dbReference>
<dbReference type="PRINTS" id="PR00411">
    <property type="entry name" value="PNDRDTASEI"/>
</dbReference>
<dbReference type="NCBIfam" id="NF007286">
    <property type="entry name" value="PRK09754.1"/>
    <property type="match status" value="1"/>
</dbReference>
<evidence type="ECO:0000256" key="4">
    <source>
        <dbReference type="ARBA" id="ARBA00023002"/>
    </source>
</evidence>
<dbReference type="InterPro" id="IPR050446">
    <property type="entry name" value="FAD-oxidoreductase/Apoptosis"/>
</dbReference>